<dbReference type="SFLD" id="SFLDF00029">
    <property type="entry name" value="phosphoserine_phosphatase"/>
    <property type="match status" value="1"/>
</dbReference>
<keyword evidence="15" id="KW-1185">Reference proteome</keyword>
<comment type="caution">
    <text evidence="14">The sequence shown here is derived from an EMBL/GenBank/DDBJ whole genome shotgun (WGS) entry which is preliminary data.</text>
</comment>
<evidence type="ECO:0000259" key="13">
    <source>
        <dbReference type="Pfam" id="PF21086"/>
    </source>
</evidence>
<evidence type="ECO:0000256" key="1">
    <source>
        <dbReference type="ARBA" id="ARBA00001946"/>
    </source>
</evidence>
<dbReference type="Pfam" id="PF12710">
    <property type="entry name" value="HAD"/>
    <property type="match status" value="1"/>
</dbReference>
<dbReference type="EMBL" id="BAABIK010000054">
    <property type="protein sequence ID" value="GAA4958442.1"/>
    <property type="molecule type" value="Genomic_DNA"/>
</dbReference>
<comment type="similarity">
    <text evidence="3">Belongs to the HAD-like hydrolase superfamily. SerB family.</text>
</comment>
<dbReference type="InterPro" id="IPR049148">
    <property type="entry name" value="PSP_ACT"/>
</dbReference>
<evidence type="ECO:0000256" key="9">
    <source>
        <dbReference type="ARBA" id="ARBA00023299"/>
    </source>
</evidence>
<evidence type="ECO:0000256" key="12">
    <source>
        <dbReference type="ARBA" id="ARBA00048523"/>
    </source>
</evidence>
<organism evidence="14 15">
    <name type="scientific">Streptomonospora halophila</name>
    <dbReference type="NCBI Taxonomy" id="427369"/>
    <lineage>
        <taxon>Bacteria</taxon>
        <taxon>Bacillati</taxon>
        <taxon>Actinomycetota</taxon>
        <taxon>Actinomycetes</taxon>
        <taxon>Streptosporangiales</taxon>
        <taxon>Nocardiopsidaceae</taxon>
        <taxon>Streptomonospora</taxon>
    </lineage>
</organism>
<accession>A0ABP9H0R6</accession>
<gene>
    <name evidence="14" type="primary">serB</name>
    <name evidence="14" type="ORF">GCM10023224_50500</name>
</gene>
<keyword evidence="6" id="KW-0479">Metal-binding</keyword>
<proteinExistence type="inferred from homology"/>
<dbReference type="Proteomes" id="UP001499993">
    <property type="component" value="Unassembled WGS sequence"/>
</dbReference>
<keyword evidence="8" id="KW-0460">Magnesium</keyword>
<evidence type="ECO:0000256" key="10">
    <source>
        <dbReference type="ARBA" id="ARBA00031693"/>
    </source>
</evidence>
<evidence type="ECO:0000313" key="14">
    <source>
        <dbReference type="EMBL" id="GAA4958442.1"/>
    </source>
</evidence>
<dbReference type="InterPro" id="IPR023214">
    <property type="entry name" value="HAD_sf"/>
</dbReference>
<dbReference type="SFLD" id="SFLDS00003">
    <property type="entry name" value="Haloacid_Dehalogenase"/>
    <property type="match status" value="1"/>
</dbReference>
<evidence type="ECO:0000256" key="6">
    <source>
        <dbReference type="ARBA" id="ARBA00022723"/>
    </source>
</evidence>
<dbReference type="InterPro" id="IPR045865">
    <property type="entry name" value="ACT-like_dom_sf"/>
</dbReference>
<evidence type="ECO:0000313" key="15">
    <source>
        <dbReference type="Proteomes" id="UP001499993"/>
    </source>
</evidence>
<feature type="domain" description="Phosphoserine phosphatase ACT" evidence="13">
    <location>
        <begin position="128"/>
        <end position="199"/>
    </location>
</feature>
<dbReference type="SFLD" id="SFLDG01137">
    <property type="entry name" value="C1.6.1:_Phosphoserine_Phosphat"/>
    <property type="match status" value="1"/>
</dbReference>
<dbReference type="Gene3D" id="3.30.70.260">
    <property type="match status" value="2"/>
</dbReference>
<dbReference type="Gene3D" id="3.40.50.1000">
    <property type="entry name" value="HAD superfamily/HAD-like"/>
    <property type="match status" value="1"/>
</dbReference>
<evidence type="ECO:0000256" key="5">
    <source>
        <dbReference type="ARBA" id="ARBA00022605"/>
    </source>
</evidence>
<dbReference type="SFLD" id="SFLDG01136">
    <property type="entry name" value="C1.6:_Phosphoserine_Phosphatas"/>
    <property type="match status" value="1"/>
</dbReference>
<dbReference type="Pfam" id="PF13740">
    <property type="entry name" value="ACT_6"/>
    <property type="match status" value="1"/>
</dbReference>
<dbReference type="PANTHER" id="PTHR43344:SF2">
    <property type="entry name" value="PHOSPHOSERINE PHOSPHATASE"/>
    <property type="match status" value="1"/>
</dbReference>
<reference evidence="15" key="1">
    <citation type="journal article" date="2019" name="Int. J. Syst. Evol. Microbiol.">
        <title>The Global Catalogue of Microorganisms (GCM) 10K type strain sequencing project: providing services to taxonomists for standard genome sequencing and annotation.</title>
        <authorList>
            <consortium name="The Broad Institute Genomics Platform"/>
            <consortium name="The Broad Institute Genome Sequencing Center for Infectious Disease"/>
            <person name="Wu L."/>
            <person name="Ma J."/>
        </authorList>
    </citation>
    <scope>NUCLEOTIDE SEQUENCE [LARGE SCALE GENOMIC DNA]</scope>
    <source>
        <strain evidence="15">JCM 18123</strain>
    </source>
</reference>
<name>A0ABP9H0R6_9ACTN</name>
<protein>
    <recommendedName>
        <fullName evidence="4">phosphoserine phosphatase</fullName>
        <ecNumber evidence="4">3.1.3.3</ecNumber>
    </recommendedName>
    <alternativeName>
        <fullName evidence="10">O-phosphoserine phosphohydrolase</fullName>
    </alternativeName>
</protein>
<evidence type="ECO:0000256" key="7">
    <source>
        <dbReference type="ARBA" id="ARBA00022801"/>
    </source>
</evidence>
<dbReference type="PANTHER" id="PTHR43344">
    <property type="entry name" value="PHOSPHOSERINE PHOSPHATASE"/>
    <property type="match status" value="1"/>
</dbReference>
<dbReference type="NCBIfam" id="TIGR00338">
    <property type="entry name" value="serB"/>
    <property type="match status" value="1"/>
</dbReference>
<comment type="catalytic activity">
    <reaction evidence="12">
        <text>O-phospho-D-serine + H2O = D-serine + phosphate</text>
        <dbReference type="Rhea" id="RHEA:24873"/>
        <dbReference type="ChEBI" id="CHEBI:15377"/>
        <dbReference type="ChEBI" id="CHEBI:35247"/>
        <dbReference type="ChEBI" id="CHEBI:43474"/>
        <dbReference type="ChEBI" id="CHEBI:58680"/>
        <dbReference type="EC" id="3.1.3.3"/>
    </reaction>
</comment>
<dbReference type="InterPro" id="IPR004469">
    <property type="entry name" value="PSP"/>
</dbReference>
<comment type="pathway">
    <text evidence="2">Amino-acid biosynthesis; L-serine biosynthesis; L-serine from 3-phospho-D-glycerate: step 3/3.</text>
</comment>
<dbReference type="EC" id="3.1.3.3" evidence="4"/>
<keyword evidence="7" id="KW-0378">Hydrolase</keyword>
<dbReference type="SUPFAM" id="SSF56784">
    <property type="entry name" value="HAD-like"/>
    <property type="match status" value="1"/>
</dbReference>
<dbReference type="InterPro" id="IPR036412">
    <property type="entry name" value="HAD-like_sf"/>
</dbReference>
<evidence type="ECO:0000256" key="3">
    <source>
        <dbReference type="ARBA" id="ARBA00009184"/>
    </source>
</evidence>
<comment type="cofactor">
    <cofactor evidence="1">
        <name>Mg(2+)</name>
        <dbReference type="ChEBI" id="CHEBI:18420"/>
    </cofactor>
</comment>
<keyword evidence="9" id="KW-0718">Serine biosynthesis</keyword>
<sequence length="435" mass="46096">MNVRALGAALPARPKSRASTVVHAMNDHTTLLVTVTGRDRPGVSARLLSTLSVFPVILVDLEQVVVGGRLVLSALVTVDESVAPGVRHDRVFTEIRSAVDKTCIDLDMDVEFSNGNGRVTAASAEQLHVTVLADPLRPGALGAIASCVARAGANIERIERLASYPVTSIELDISGADPERLRGDLSMEAATQSIDVALQPSGLHRRGKHLIVMDVDSTLIQGEVIELLAEHAGCAEEVARVTEEAMRGELDFEDSLRRRVALLKGLDASAVDEVREKLVLAPGARTLVRTLKRLGYECAIVSGGFAQVTDALVERLGIDYSMANTLEIVDGKLTGQLVGPIVDRKGKAEALRRFAGVAGVPLNQTVAIGDGANDLDMLQAAGLGVAFNAKPVVREQADTSVSVPYLDTIVYLLGVSREEVEAADRGADPEEVAAD</sequence>
<evidence type="ECO:0000256" key="2">
    <source>
        <dbReference type="ARBA" id="ARBA00005135"/>
    </source>
</evidence>
<evidence type="ECO:0000256" key="8">
    <source>
        <dbReference type="ARBA" id="ARBA00022842"/>
    </source>
</evidence>
<comment type="catalytic activity">
    <reaction evidence="11">
        <text>O-phospho-L-serine + H2O = L-serine + phosphate</text>
        <dbReference type="Rhea" id="RHEA:21208"/>
        <dbReference type="ChEBI" id="CHEBI:15377"/>
        <dbReference type="ChEBI" id="CHEBI:33384"/>
        <dbReference type="ChEBI" id="CHEBI:43474"/>
        <dbReference type="ChEBI" id="CHEBI:57524"/>
        <dbReference type="EC" id="3.1.3.3"/>
    </reaction>
</comment>
<keyword evidence="5" id="KW-0028">Amino-acid biosynthesis</keyword>
<dbReference type="Pfam" id="PF21086">
    <property type="entry name" value="ACT_PSP_2"/>
    <property type="match status" value="1"/>
</dbReference>
<dbReference type="SUPFAM" id="SSF55021">
    <property type="entry name" value="ACT-like"/>
    <property type="match status" value="1"/>
</dbReference>
<dbReference type="InterPro" id="IPR050582">
    <property type="entry name" value="HAD-like_SerB"/>
</dbReference>
<dbReference type="NCBIfam" id="TIGR01488">
    <property type="entry name" value="HAD-SF-IB"/>
    <property type="match status" value="1"/>
</dbReference>
<evidence type="ECO:0000256" key="11">
    <source>
        <dbReference type="ARBA" id="ARBA00048138"/>
    </source>
</evidence>
<evidence type="ECO:0000256" key="4">
    <source>
        <dbReference type="ARBA" id="ARBA00012640"/>
    </source>
</evidence>
<dbReference type="CDD" id="cd07500">
    <property type="entry name" value="HAD_PSP"/>
    <property type="match status" value="1"/>
</dbReference>